<dbReference type="Proteomes" id="UP000236370">
    <property type="component" value="Unassembled WGS sequence"/>
</dbReference>
<sequence length="127" mass="14571">GCVAVGAKGSCVPKYRGPVCSRRDSKDTEDYDITEGIRFRDDIIKLNRKEGKKQNFPRLNRRLLQQSGAQQFRMRVRWGIQQNSDTKTLESSIVKHMKRFVLVIPALWEVRARGLLKPRTSGPAWAT</sequence>
<dbReference type="Pfam" id="PF07078">
    <property type="entry name" value="FYTT"/>
    <property type="match status" value="1"/>
</dbReference>
<evidence type="ECO:0000313" key="1">
    <source>
        <dbReference type="EMBL" id="PNI24281.1"/>
    </source>
</evidence>
<proteinExistence type="predicted"/>
<feature type="non-terminal residue" evidence="1">
    <location>
        <position position="1"/>
    </location>
</feature>
<reference evidence="1 2" key="1">
    <citation type="submission" date="2017-12" db="EMBL/GenBank/DDBJ databases">
        <title>High-resolution comparative analysis of great ape genomes.</title>
        <authorList>
            <person name="Pollen A."/>
            <person name="Hastie A."/>
            <person name="Hormozdiari F."/>
            <person name="Dougherty M."/>
            <person name="Liu R."/>
            <person name="Chaisson M."/>
            <person name="Hoppe E."/>
            <person name="Hill C."/>
            <person name="Pang A."/>
            <person name="Hillier L."/>
            <person name="Baker C."/>
            <person name="Armstrong J."/>
            <person name="Shendure J."/>
            <person name="Paten B."/>
            <person name="Wilson R."/>
            <person name="Chao H."/>
            <person name="Schneider V."/>
            <person name="Ventura M."/>
            <person name="Kronenberg Z."/>
            <person name="Murali S."/>
            <person name="Gordon D."/>
            <person name="Cantsilieris S."/>
            <person name="Munson K."/>
            <person name="Nelson B."/>
            <person name="Raja A."/>
            <person name="Underwood J."/>
            <person name="Diekhans M."/>
            <person name="Fiddes I."/>
            <person name="Haussler D."/>
            <person name="Eichler E."/>
        </authorList>
    </citation>
    <scope>NUCLEOTIDE SEQUENCE [LARGE SCALE GENOMIC DNA]</scope>
    <source>
        <strain evidence="1">Yerkes chimp pedigree #C0471</strain>
    </source>
</reference>
<comment type="caution">
    <text evidence="1">The sequence shown here is derived from an EMBL/GenBank/DDBJ whole genome shotgun (WGS) entry which is preliminary data.</text>
</comment>
<accession>A0A2J8JNE4</accession>
<dbReference type="AlphaFoldDB" id="A0A2J8JNE4"/>
<name>A0A2J8JNE4_PANTR</name>
<dbReference type="EMBL" id="NBAG03000439">
    <property type="protein sequence ID" value="PNI24281.1"/>
    <property type="molecule type" value="Genomic_DNA"/>
</dbReference>
<gene>
    <name evidence="1" type="ORF">CK820_G0045926</name>
</gene>
<evidence type="ECO:0000313" key="2">
    <source>
        <dbReference type="Proteomes" id="UP000236370"/>
    </source>
</evidence>
<organism evidence="1 2">
    <name type="scientific">Pan troglodytes</name>
    <name type="common">Chimpanzee</name>
    <dbReference type="NCBI Taxonomy" id="9598"/>
    <lineage>
        <taxon>Eukaryota</taxon>
        <taxon>Metazoa</taxon>
        <taxon>Chordata</taxon>
        <taxon>Craniata</taxon>
        <taxon>Vertebrata</taxon>
        <taxon>Euteleostomi</taxon>
        <taxon>Mammalia</taxon>
        <taxon>Eutheria</taxon>
        <taxon>Euarchontoglires</taxon>
        <taxon>Primates</taxon>
        <taxon>Haplorrhini</taxon>
        <taxon>Catarrhini</taxon>
        <taxon>Hominidae</taxon>
        <taxon>Pan</taxon>
    </lineage>
</organism>
<protein>
    <submittedName>
        <fullName evidence="1">FYTTD1 isoform 2</fullName>
    </submittedName>
</protein>